<dbReference type="InterPro" id="IPR050863">
    <property type="entry name" value="CenT-Element_Derived"/>
</dbReference>
<keyword evidence="4" id="KW-1185">Reference proteome</keyword>
<accession>A0ABQ8RYU7</accession>
<sequence length="739" mass="83722">MVCERKEEKMIAHFAEEDMRAAVELVINQGMSLRQLRLEMLIMPLYQRKYCWLPFPAGALFCISRMHHEEKAKDTYKKSLQDNISTSEWKDNVTSVPDWLRRETVAKLRLATGHDCLGKHLCRTGLLQNPNCPLCNQNIVMDSDHLMDCPPLHWYVKKRKKNENGDIRMYLNYDCRRIFTDEQEASLESYLLICAKMCYGLDIIEACRLAFQMVQHNNVEVPENCFETKQQAKSGCTILENDIHKLNRLFLKGAPPGILGLATPSGWMNGKLFSDVIRHFVKYIQSSKENPTLLTLDNHESHLAIEALDIAKENCVIMLTIPPHCSNHIQPLDVSVFKSFQALTMLQWISGCCTIQVFLFVTDSTLEKDDIPPPIGSVFVAEEHAYQGTETTQGTSSQTAEITASRVTSPTMPLPTFVGPENFRGFPKAENRKGTKEGKIEKGKDADGDYEVTFLRKGLKNTNDFLFPQEPDIASVPECDIVMILPQLTYLAKTKRRNACMTFEVNLISSNFQKLVNNEVDRNNSEMEGLSEDDDVEADPDFIIENEREEEEGEEDGDASSESCKADSVDRSSTGRTFWKKTMDFCPLPPALDHQDQLVNALNLPPPPQGLLFTNMRYHTVTGKALKCTIGEMKKFISATIMMYLGYPRIRMYWTEKTKVKAIADKITRDSRDTISRLAEGEQVRHWLGAANGVACASASWGMCFGVERRGETVTAEERESNAPATRRRNPENSRGAIF</sequence>
<organism evidence="3 4">
    <name type="scientific">Periplaneta americana</name>
    <name type="common">American cockroach</name>
    <name type="synonym">Blatta americana</name>
    <dbReference type="NCBI Taxonomy" id="6978"/>
    <lineage>
        <taxon>Eukaryota</taxon>
        <taxon>Metazoa</taxon>
        <taxon>Ecdysozoa</taxon>
        <taxon>Arthropoda</taxon>
        <taxon>Hexapoda</taxon>
        <taxon>Insecta</taxon>
        <taxon>Pterygota</taxon>
        <taxon>Neoptera</taxon>
        <taxon>Polyneoptera</taxon>
        <taxon>Dictyoptera</taxon>
        <taxon>Blattodea</taxon>
        <taxon>Blattoidea</taxon>
        <taxon>Blattidae</taxon>
        <taxon>Blattinae</taxon>
        <taxon>Periplaneta</taxon>
    </lineage>
</organism>
<dbReference type="InterPro" id="IPR004875">
    <property type="entry name" value="DDE_SF_endonuclease_dom"/>
</dbReference>
<evidence type="ECO:0000256" key="1">
    <source>
        <dbReference type="SAM" id="MobiDB-lite"/>
    </source>
</evidence>
<dbReference type="EMBL" id="JAJSOF020000039">
    <property type="protein sequence ID" value="KAJ4426856.1"/>
    <property type="molecule type" value="Genomic_DNA"/>
</dbReference>
<feature type="domain" description="DDE-1" evidence="2">
    <location>
        <begin position="265"/>
        <end position="342"/>
    </location>
</feature>
<feature type="region of interest" description="Disordered" evidence="1">
    <location>
        <begin position="547"/>
        <end position="570"/>
    </location>
</feature>
<dbReference type="Pfam" id="PF03184">
    <property type="entry name" value="DDE_1"/>
    <property type="match status" value="1"/>
</dbReference>
<protein>
    <recommendedName>
        <fullName evidence="2">DDE-1 domain-containing protein</fullName>
    </recommendedName>
</protein>
<reference evidence="3 4" key="1">
    <citation type="journal article" date="2022" name="Allergy">
        <title>Genome assembly and annotation of Periplaneta americana reveal a comprehensive cockroach allergen profile.</title>
        <authorList>
            <person name="Wang L."/>
            <person name="Xiong Q."/>
            <person name="Saelim N."/>
            <person name="Wang L."/>
            <person name="Nong W."/>
            <person name="Wan A.T."/>
            <person name="Shi M."/>
            <person name="Liu X."/>
            <person name="Cao Q."/>
            <person name="Hui J.H.L."/>
            <person name="Sookrung N."/>
            <person name="Leung T.F."/>
            <person name="Tungtrongchitr A."/>
            <person name="Tsui S.K.W."/>
        </authorList>
    </citation>
    <scope>NUCLEOTIDE SEQUENCE [LARGE SCALE GENOMIC DNA]</scope>
    <source>
        <strain evidence="3">PWHHKU_190912</strain>
    </source>
</reference>
<gene>
    <name evidence="3" type="ORF">ANN_26655</name>
</gene>
<feature type="compositionally biased region" description="Acidic residues" evidence="1">
    <location>
        <begin position="547"/>
        <end position="559"/>
    </location>
</feature>
<proteinExistence type="predicted"/>
<dbReference type="PANTHER" id="PTHR19303:SF71">
    <property type="entry name" value="ZINC FINGER PHD-TYPE DOMAIN-CONTAINING PROTEIN"/>
    <property type="match status" value="1"/>
</dbReference>
<dbReference type="Proteomes" id="UP001148838">
    <property type="component" value="Unassembled WGS sequence"/>
</dbReference>
<comment type="caution">
    <text evidence="3">The sequence shown here is derived from an EMBL/GenBank/DDBJ whole genome shotgun (WGS) entry which is preliminary data.</text>
</comment>
<evidence type="ECO:0000313" key="4">
    <source>
        <dbReference type="Proteomes" id="UP001148838"/>
    </source>
</evidence>
<evidence type="ECO:0000259" key="2">
    <source>
        <dbReference type="Pfam" id="PF03184"/>
    </source>
</evidence>
<feature type="region of interest" description="Disordered" evidence="1">
    <location>
        <begin position="715"/>
        <end position="739"/>
    </location>
</feature>
<name>A0ABQ8RYU7_PERAM</name>
<dbReference type="PANTHER" id="PTHR19303">
    <property type="entry name" value="TRANSPOSON"/>
    <property type="match status" value="1"/>
</dbReference>
<evidence type="ECO:0000313" key="3">
    <source>
        <dbReference type="EMBL" id="KAJ4426856.1"/>
    </source>
</evidence>